<dbReference type="AlphaFoldDB" id="A0ABC9WA80"/>
<comment type="caution">
    <text evidence="1">The sequence shown here is derived from an EMBL/GenBank/DDBJ whole genome shotgun (WGS) entry which is preliminary data.</text>
</comment>
<dbReference type="Proteomes" id="UP001623348">
    <property type="component" value="Unassembled WGS sequence"/>
</dbReference>
<name>A0ABC9WA80_GRUJA</name>
<evidence type="ECO:0000313" key="1">
    <source>
        <dbReference type="EMBL" id="GAB0182434.1"/>
    </source>
</evidence>
<dbReference type="EMBL" id="BAAFJT010000002">
    <property type="protein sequence ID" value="GAB0182434.1"/>
    <property type="molecule type" value="Genomic_DNA"/>
</dbReference>
<reference evidence="1 2" key="1">
    <citation type="submission" date="2024-06" db="EMBL/GenBank/DDBJ databases">
        <title>The draft genome of Grus japonensis, version 3.</title>
        <authorList>
            <person name="Nabeshima K."/>
            <person name="Suzuki S."/>
            <person name="Onuma M."/>
        </authorList>
    </citation>
    <scope>NUCLEOTIDE SEQUENCE [LARGE SCALE GENOMIC DNA]</scope>
    <source>
        <strain evidence="1 2">451A</strain>
    </source>
</reference>
<protein>
    <submittedName>
        <fullName evidence="1">Uncharacterized protein</fullName>
    </submittedName>
</protein>
<keyword evidence="2" id="KW-1185">Reference proteome</keyword>
<accession>A0ABC9WA80</accession>
<proteinExistence type="predicted"/>
<organism evidence="1 2">
    <name type="scientific">Grus japonensis</name>
    <name type="common">Japanese crane</name>
    <name type="synonym">Red-crowned crane</name>
    <dbReference type="NCBI Taxonomy" id="30415"/>
    <lineage>
        <taxon>Eukaryota</taxon>
        <taxon>Metazoa</taxon>
        <taxon>Chordata</taxon>
        <taxon>Craniata</taxon>
        <taxon>Vertebrata</taxon>
        <taxon>Euteleostomi</taxon>
        <taxon>Archelosauria</taxon>
        <taxon>Archosauria</taxon>
        <taxon>Dinosauria</taxon>
        <taxon>Saurischia</taxon>
        <taxon>Theropoda</taxon>
        <taxon>Coelurosauria</taxon>
        <taxon>Aves</taxon>
        <taxon>Neognathae</taxon>
        <taxon>Neoaves</taxon>
        <taxon>Gruiformes</taxon>
        <taxon>Gruidae</taxon>
        <taxon>Grus</taxon>
    </lineage>
</organism>
<sequence>MRRISLKEAAVRDQVLYGFGNFGNAIVYNDSVLVFDDANVCNEFTGTSREYFIPLSLHEESSFISHIACYPVRLM</sequence>
<evidence type="ECO:0000313" key="2">
    <source>
        <dbReference type="Proteomes" id="UP001623348"/>
    </source>
</evidence>
<gene>
    <name evidence="1" type="ORF">GRJ2_000708700</name>
</gene>